<evidence type="ECO:0000313" key="2">
    <source>
        <dbReference type="EMBL" id="SHO63644.1"/>
    </source>
</evidence>
<accession>A0A1M7ZFJ5</accession>
<dbReference type="OrthoDB" id="7060861at2"/>
<dbReference type="AlphaFoldDB" id="A0A1M7ZFJ5"/>
<dbReference type="Pfam" id="PF00839">
    <property type="entry name" value="Cys_rich_FGFR"/>
    <property type="match status" value="1"/>
</dbReference>
<evidence type="ECO:0000313" key="3">
    <source>
        <dbReference type="Proteomes" id="UP000186406"/>
    </source>
</evidence>
<protein>
    <submittedName>
        <fullName evidence="2">Cysteine rich repeat-containing protein</fullName>
    </submittedName>
</protein>
<keyword evidence="3" id="KW-1185">Reference proteome</keyword>
<feature type="chain" id="PRO_5012748843" evidence="1">
    <location>
        <begin position="23"/>
        <end position="78"/>
    </location>
</feature>
<sequence length="78" mass="8212">MRLPVVAITLMSAVLLATPSLAQQQNDLIKYCKADIERLCPGVPPGEGRLMACLKANAKAMSVGCAQALQKMKANAGK</sequence>
<name>A0A1M7ZFJ5_9HYPH</name>
<dbReference type="Proteomes" id="UP000186406">
    <property type="component" value="Unassembled WGS sequence"/>
</dbReference>
<reference evidence="2 3" key="1">
    <citation type="submission" date="2016-12" db="EMBL/GenBank/DDBJ databases">
        <authorList>
            <person name="Song W.-J."/>
            <person name="Kurnit D.M."/>
        </authorList>
    </citation>
    <scope>NUCLEOTIDE SEQUENCE [LARGE SCALE GENOMIC DNA]</scope>
    <source>
        <strain evidence="2 3">DSM 19599</strain>
    </source>
</reference>
<evidence type="ECO:0000256" key="1">
    <source>
        <dbReference type="SAM" id="SignalP"/>
    </source>
</evidence>
<feature type="signal peptide" evidence="1">
    <location>
        <begin position="1"/>
        <end position="22"/>
    </location>
</feature>
<dbReference type="InterPro" id="IPR001893">
    <property type="entry name" value="Cys-rich_GLG1_repeat"/>
</dbReference>
<dbReference type="EMBL" id="FRXO01000002">
    <property type="protein sequence ID" value="SHO63644.1"/>
    <property type="molecule type" value="Genomic_DNA"/>
</dbReference>
<organism evidence="2 3">
    <name type="scientific">Pseudoxanthobacter soli DSM 19599</name>
    <dbReference type="NCBI Taxonomy" id="1123029"/>
    <lineage>
        <taxon>Bacteria</taxon>
        <taxon>Pseudomonadati</taxon>
        <taxon>Pseudomonadota</taxon>
        <taxon>Alphaproteobacteria</taxon>
        <taxon>Hyphomicrobiales</taxon>
        <taxon>Segnochrobactraceae</taxon>
        <taxon>Pseudoxanthobacter</taxon>
    </lineage>
</organism>
<gene>
    <name evidence="2" type="ORF">SAMN02745172_01511</name>
</gene>
<proteinExistence type="predicted"/>
<dbReference type="RefSeq" id="WP_073627034.1">
    <property type="nucleotide sequence ID" value="NZ_FRXO01000002.1"/>
</dbReference>
<dbReference type="GO" id="GO:0016020">
    <property type="term" value="C:membrane"/>
    <property type="evidence" value="ECO:0007669"/>
    <property type="project" value="InterPro"/>
</dbReference>
<keyword evidence="1" id="KW-0732">Signal</keyword>